<dbReference type="RefSeq" id="WP_211423746.1">
    <property type="nucleotide sequence ID" value="NZ_CP072643.1"/>
</dbReference>
<evidence type="ECO:0000256" key="4">
    <source>
        <dbReference type="ARBA" id="ARBA00022741"/>
    </source>
</evidence>
<dbReference type="InterPro" id="IPR051813">
    <property type="entry name" value="HepT_RNase_toxin"/>
</dbReference>
<keyword evidence="3" id="KW-0540">Nuclease</keyword>
<dbReference type="Proteomes" id="UP000677668">
    <property type="component" value="Chromosome 2"/>
</dbReference>
<evidence type="ECO:0000256" key="1">
    <source>
        <dbReference type="ARBA" id="ARBA00022553"/>
    </source>
</evidence>
<evidence type="ECO:0000256" key="5">
    <source>
        <dbReference type="ARBA" id="ARBA00022801"/>
    </source>
</evidence>
<protein>
    <submittedName>
        <fullName evidence="6">DUF86 domain-containing protein</fullName>
    </submittedName>
</protein>
<evidence type="ECO:0000313" key="6">
    <source>
        <dbReference type="EMBL" id="QUV95525.1"/>
    </source>
</evidence>
<keyword evidence="7" id="KW-1185">Reference proteome</keyword>
<keyword evidence="4" id="KW-0547">Nucleotide-binding</keyword>
<keyword evidence="2" id="KW-1277">Toxin-antitoxin system</keyword>
<organism evidence="6 7">
    <name type="scientific">Chloracidobacterium sp. N</name>
    <dbReference type="NCBI Taxonomy" id="2821540"/>
    <lineage>
        <taxon>Bacteria</taxon>
        <taxon>Pseudomonadati</taxon>
        <taxon>Acidobacteriota</taxon>
        <taxon>Terriglobia</taxon>
        <taxon>Terriglobales</taxon>
        <taxon>Acidobacteriaceae</taxon>
        <taxon>Chloracidobacterium</taxon>
        <taxon>Chloracidobacterium aggregatum</taxon>
    </lineage>
</organism>
<evidence type="ECO:0000256" key="3">
    <source>
        <dbReference type="ARBA" id="ARBA00022722"/>
    </source>
</evidence>
<proteinExistence type="predicted"/>
<keyword evidence="1" id="KW-0597">Phosphoprotein</keyword>
<accession>A0ABX8B4E4</accession>
<evidence type="ECO:0000313" key="7">
    <source>
        <dbReference type="Proteomes" id="UP000677668"/>
    </source>
</evidence>
<dbReference type="InterPro" id="IPR008201">
    <property type="entry name" value="HepT-like"/>
</dbReference>
<dbReference type="Pfam" id="PF01934">
    <property type="entry name" value="HepT-like"/>
    <property type="match status" value="1"/>
</dbReference>
<reference evidence="6 7" key="1">
    <citation type="submission" date="2021-03" db="EMBL/GenBank/DDBJ databases">
        <title>Genomic and phenotypic characterization of Chloracidobacterium isolates provides evidence for multiple species.</title>
        <authorList>
            <person name="Saini M.K."/>
            <person name="Costas A.M.G."/>
            <person name="Tank M."/>
            <person name="Bryant D.A."/>
        </authorList>
    </citation>
    <scope>NUCLEOTIDE SEQUENCE [LARGE SCALE GENOMIC DNA]</scope>
    <source>
        <strain evidence="6 7">N</strain>
    </source>
</reference>
<dbReference type="EMBL" id="CP072643">
    <property type="protein sequence ID" value="QUV95525.1"/>
    <property type="molecule type" value="Genomic_DNA"/>
</dbReference>
<name>A0ABX8B4E4_9BACT</name>
<keyword evidence="5" id="KW-0378">Hydrolase</keyword>
<dbReference type="PANTHER" id="PTHR34139:SF1">
    <property type="entry name" value="RNASE MJ1380-RELATED"/>
    <property type="match status" value="1"/>
</dbReference>
<sequence length="113" mass="13173">MWRDSALLLDMLIAARESREFCKDLTWEVFQQSSLHQHAIAKVLENIGEAARKVSDETRAAHPEIPWFQIIGLRHRIAHDYFHLDLTRMWEIVQHDVPALIGMIEPLVPPEEP</sequence>
<evidence type="ECO:0000256" key="2">
    <source>
        <dbReference type="ARBA" id="ARBA00022649"/>
    </source>
</evidence>
<gene>
    <name evidence="6" type="ORF">J8C05_11845</name>
</gene>
<dbReference type="PANTHER" id="PTHR34139">
    <property type="entry name" value="UPF0331 PROTEIN MJ0127"/>
    <property type="match status" value="1"/>
</dbReference>